<dbReference type="CDD" id="cd00303">
    <property type="entry name" value="retropepsin_like"/>
    <property type="match status" value="1"/>
</dbReference>
<accession>A0AA38MTU6</accession>
<feature type="region of interest" description="Disordered" evidence="1">
    <location>
        <begin position="232"/>
        <end position="384"/>
    </location>
</feature>
<feature type="compositionally biased region" description="Polar residues" evidence="1">
    <location>
        <begin position="271"/>
        <end position="290"/>
    </location>
</feature>
<feature type="compositionally biased region" description="Basic and acidic residues" evidence="1">
    <location>
        <begin position="112"/>
        <end position="130"/>
    </location>
</feature>
<keyword evidence="3" id="KW-1185">Reference proteome</keyword>
<dbReference type="PANTHER" id="PTHR15503">
    <property type="entry name" value="LDOC1 RELATED"/>
    <property type="match status" value="1"/>
</dbReference>
<feature type="compositionally biased region" description="Basic residues" evidence="1">
    <location>
        <begin position="360"/>
        <end position="371"/>
    </location>
</feature>
<evidence type="ECO:0000313" key="2">
    <source>
        <dbReference type="EMBL" id="KAJ3710596.1"/>
    </source>
</evidence>
<feature type="region of interest" description="Disordered" evidence="1">
    <location>
        <begin position="780"/>
        <end position="860"/>
    </location>
</feature>
<feature type="compositionally biased region" description="Low complexity" evidence="1">
    <location>
        <begin position="26"/>
        <end position="45"/>
    </location>
</feature>
<organism evidence="2 3">
    <name type="scientific">Lentinula guzmanii</name>
    <dbReference type="NCBI Taxonomy" id="2804957"/>
    <lineage>
        <taxon>Eukaryota</taxon>
        <taxon>Fungi</taxon>
        <taxon>Dikarya</taxon>
        <taxon>Basidiomycota</taxon>
        <taxon>Agaricomycotina</taxon>
        <taxon>Agaricomycetes</taxon>
        <taxon>Agaricomycetidae</taxon>
        <taxon>Agaricales</taxon>
        <taxon>Marasmiineae</taxon>
        <taxon>Omphalotaceae</taxon>
        <taxon>Lentinula</taxon>
    </lineage>
</organism>
<feature type="region of interest" description="Disordered" evidence="1">
    <location>
        <begin position="747"/>
        <end position="768"/>
    </location>
</feature>
<sequence length="1337" mass="151979">MASTRTTRDPTTAVRYQLPDRRRSRGSTAGSPQGSGSPSSRIPGGFQEQTGSQDELLGDGESMVGYEEMKREMTPRLANTSRAKGKRRVEVPNVGTSSNRLASEPLSNDTPRPNESRQESEQQPEVRPEDSASQLGSQGNGTEGPPGHNDTQSQVSSTGSKARAQEYQRELRRRIALDILYRDDTMNNGVSTIPEQDIDYEDDFGLDPKQPKVRINWKRIPDEEIDGYRDEYPEIIKKPWNRDNMNRESTAQGRRFDPLTGRNGGQAPRPRQNTAGRYTPPNNGRPQASASPERNPRRDDSPPPPKPRHVRVGNGGREESYDRGTGTKGTGGGGPPSEPPSSGGDGDSSLSESEDDRRPEGRRRKKVRKHVRESTPNRYQSEDPTATIVETYDYDPRPRSEEEVLRASFYRYEQQIMFYLHGPPLNQNSAAQKAILQNVPKPSKWNGESDYTRFDEWILGLIQWMNIADQCGPPTRFSQTRSAHILTSVDLIRTNTLGSYLEGNALRWFRDEVQKVPDGFSTSRNPDPLSYRWTFMQVVNGLYQRFIHEASISQVADKFNEVTYNRKDGAKVMFSELKRWAVCMPIPPDLYTFKRRILLLVPPAMCKDMTRIEKVSAERSSINQIMKAAISCERGDRTGRYYANARAVNEQSQRSMKVAYQESTLPYAESKIKETEKGYTRRERNRSPKRLQIVDKRRYSIPDHEQIRKDNSTREKGYAKRAGTSSDKPAVKRGSCFDCGEYDHYRGSPLCKQQRPGIKPDQQQRPKLYRIAEEVQEGGERMFRLKETSEEEVATSDSSDPSDKEIWARYESESDSEMERGKGAPDPWGGSQFDSDAADDDYIPALSSPDKSIDGEPRERMGHMRDWDTFTVHWREQLDERFNALNAVDQVASTTCEETQEPQEPLPTDDGGFQATVAPKRVKVKRTGNRPARKAKDNRCLCAFMEINGVMAFVLLDSGSTADAISPDFARVSHIKPFQLENPVTLQLGTKGSRSRITFGCTSRYRILGGKHGDVTGKDYFDIANVDRYDAVLGTVFMRRHGIALDFDRDVIRLSGKEIPTLTEGDENRRGGTAGHARSERVEPPWSRFTPTVEEEADEDVSDERVSLNRNLPVLLDPNDQITIDDIEEIVNEATEGTVKNKYTNQRLHEIEELFEEMSTEQSNENTSFKGHTKRKSPGIMEIMNAVSERYKQRISNSTPLLEQTTYRDKDIPRLREHWLQSCKDIMSGVPEEMPPLREVNHTIPLIDPTKRYRMYTPRCPDSLRIQLTEKTARYTRAGWWKPMTVQNASPMLCLAKKDGTLRCTIDCRERNANTVKDVTPLPDQDTLRMDVARRKL</sequence>
<feature type="compositionally biased region" description="Polar residues" evidence="1">
    <location>
        <begin position="94"/>
        <end position="111"/>
    </location>
</feature>
<comment type="caution">
    <text evidence="2">The sequence shown here is derived from an EMBL/GenBank/DDBJ whole genome shotgun (WGS) entry which is preliminary data.</text>
</comment>
<dbReference type="InterPro" id="IPR043502">
    <property type="entry name" value="DNA/RNA_pol_sf"/>
</dbReference>
<reference evidence="2" key="2">
    <citation type="journal article" date="2023" name="Proc. Natl. Acad. Sci. U.S.A.">
        <title>A global phylogenomic analysis of the shiitake genus Lentinula.</title>
        <authorList>
            <person name="Sierra-Patev S."/>
            <person name="Min B."/>
            <person name="Naranjo-Ortiz M."/>
            <person name="Looney B."/>
            <person name="Konkel Z."/>
            <person name="Slot J.C."/>
            <person name="Sakamoto Y."/>
            <person name="Steenwyk J.L."/>
            <person name="Rokas A."/>
            <person name="Carro J."/>
            <person name="Camarero S."/>
            <person name="Ferreira P."/>
            <person name="Molpeceres G."/>
            <person name="Ruiz-Duenas F.J."/>
            <person name="Serrano A."/>
            <person name="Henrissat B."/>
            <person name="Drula E."/>
            <person name="Hughes K.W."/>
            <person name="Mata J.L."/>
            <person name="Ishikawa N.K."/>
            <person name="Vargas-Isla R."/>
            <person name="Ushijima S."/>
            <person name="Smith C.A."/>
            <person name="Donoghue J."/>
            <person name="Ahrendt S."/>
            <person name="Andreopoulos W."/>
            <person name="He G."/>
            <person name="LaButti K."/>
            <person name="Lipzen A."/>
            <person name="Ng V."/>
            <person name="Riley R."/>
            <person name="Sandor L."/>
            <person name="Barry K."/>
            <person name="Martinez A.T."/>
            <person name="Xiao Y."/>
            <person name="Gibbons J.G."/>
            <person name="Terashima K."/>
            <person name="Grigoriev I.V."/>
            <person name="Hibbett D."/>
        </authorList>
    </citation>
    <scope>NUCLEOTIDE SEQUENCE</scope>
    <source>
        <strain evidence="2">ET3784</strain>
    </source>
</reference>
<dbReference type="Gene3D" id="3.10.10.10">
    <property type="entry name" value="HIV Type 1 Reverse Transcriptase, subunit A, domain 1"/>
    <property type="match status" value="1"/>
</dbReference>
<dbReference type="Gene3D" id="3.30.70.270">
    <property type="match status" value="1"/>
</dbReference>
<dbReference type="Proteomes" id="UP001176059">
    <property type="component" value="Unassembled WGS sequence"/>
</dbReference>
<feature type="compositionally biased region" description="Acidic residues" evidence="1">
    <location>
        <begin position="196"/>
        <end position="205"/>
    </location>
</feature>
<dbReference type="SUPFAM" id="SSF56672">
    <property type="entry name" value="DNA/RNA polymerases"/>
    <property type="match status" value="1"/>
</dbReference>
<proteinExistence type="predicted"/>
<feature type="compositionally biased region" description="Acidic residues" evidence="1">
    <location>
        <begin position="1093"/>
        <end position="1102"/>
    </location>
</feature>
<protein>
    <submittedName>
        <fullName evidence="2">Uncharacterized protein</fullName>
    </submittedName>
</protein>
<feature type="region of interest" description="Disordered" evidence="1">
    <location>
        <begin position="704"/>
        <end position="733"/>
    </location>
</feature>
<name>A0AA38MTU6_9AGAR</name>
<feature type="compositionally biased region" description="Polar residues" evidence="1">
    <location>
        <begin position="149"/>
        <end position="160"/>
    </location>
</feature>
<feature type="region of interest" description="Disordered" evidence="1">
    <location>
        <begin position="1062"/>
        <end position="1105"/>
    </location>
</feature>
<feature type="region of interest" description="Disordered" evidence="1">
    <location>
        <begin position="1"/>
        <end position="167"/>
    </location>
</feature>
<feature type="compositionally biased region" description="Basic and acidic residues" evidence="1">
    <location>
        <begin position="801"/>
        <end position="823"/>
    </location>
</feature>
<feature type="compositionally biased region" description="Polar residues" evidence="1">
    <location>
        <begin position="374"/>
        <end position="384"/>
    </location>
</feature>
<evidence type="ECO:0000256" key="1">
    <source>
        <dbReference type="SAM" id="MobiDB-lite"/>
    </source>
</evidence>
<dbReference type="Gene3D" id="2.40.70.10">
    <property type="entry name" value="Acid Proteases"/>
    <property type="match status" value="1"/>
</dbReference>
<dbReference type="InterPro" id="IPR021109">
    <property type="entry name" value="Peptidase_aspartic_dom_sf"/>
</dbReference>
<dbReference type="InterPro" id="IPR043128">
    <property type="entry name" value="Rev_trsase/Diguanyl_cyclase"/>
</dbReference>
<feature type="compositionally biased region" description="Gly residues" evidence="1">
    <location>
        <begin position="326"/>
        <end position="335"/>
    </location>
</feature>
<evidence type="ECO:0000313" key="3">
    <source>
        <dbReference type="Proteomes" id="UP001176059"/>
    </source>
</evidence>
<reference evidence="2" key="1">
    <citation type="submission" date="2022-08" db="EMBL/GenBank/DDBJ databases">
        <authorList>
            <consortium name="DOE Joint Genome Institute"/>
            <person name="Min B."/>
            <person name="Sierra-Patev S."/>
            <person name="Naranjo-Ortiz M."/>
            <person name="Looney B."/>
            <person name="Konkel Z."/>
            <person name="Slot J.C."/>
            <person name="Sakamoto Y."/>
            <person name="Steenwyk J.L."/>
            <person name="Rokas A."/>
            <person name="Carro J."/>
            <person name="Camarero S."/>
            <person name="Ferreira P."/>
            <person name="Molpeceres G."/>
            <person name="Ruiz-duenas F.J."/>
            <person name="Serrano A."/>
            <person name="Henrissat B."/>
            <person name="Drula E."/>
            <person name="Hughes K.W."/>
            <person name="Mata J.L."/>
            <person name="Ishikawa N.K."/>
            <person name="Vargas-Isla R."/>
            <person name="Ushijima S."/>
            <person name="Smith C.A."/>
            <person name="Ahrendt S."/>
            <person name="Andreopoulos W."/>
            <person name="He G."/>
            <person name="LaButti K."/>
            <person name="Lipzen A."/>
            <person name="Ng V."/>
            <person name="Riley R."/>
            <person name="Sandor L."/>
            <person name="Barry K."/>
            <person name="Martinez A.T."/>
            <person name="Xiao Y."/>
            <person name="Gibbons J.G."/>
            <person name="Terashima K."/>
            <person name="Hibbett D.S."/>
            <person name="Grigoriev I.V."/>
        </authorList>
    </citation>
    <scope>NUCLEOTIDE SEQUENCE</scope>
    <source>
        <strain evidence="2">ET3784</strain>
    </source>
</reference>
<feature type="compositionally biased region" description="Basic and acidic residues" evidence="1">
    <location>
        <begin position="851"/>
        <end position="860"/>
    </location>
</feature>
<gene>
    <name evidence="2" type="ORF">DFJ43DRAFT_1170707</name>
</gene>
<dbReference type="EMBL" id="JANVFO010000136">
    <property type="protein sequence ID" value="KAJ3710596.1"/>
    <property type="molecule type" value="Genomic_DNA"/>
</dbReference>
<feature type="compositionally biased region" description="Basic and acidic residues" evidence="1">
    <location>
        <begin position="704"/>
        <end position="718"/>
    </location>
</feature>
<dbReference type="InterPro" id="IPR032567">
    <property type="entry name" value="RTL1-rel"/>
</dbReference>
<feature type="region of interest" description="Disordered" evidence="1">
    <location>
        <begin position="186"/>
        <end position="209"/>
    </location>
</feature>
<feature type="compositionally biased region" description="Basic and acidic residues" evidence="1">
    <location>
        <begin position="232"/>
        <end position="246"/>
    </location>
</feature>
<dbReference type="PANTHER" id="PTHR15503:SF45">
    <property type="entry name" value="RNA-DIRECTED DNA POLYMERASE HOMOLOG"/>
    <property type="match status" value="1"/>
</dbReference>